<feature type="region of interest" description="Disordered" evidence="1">
    <location>
        <begin position="11"/>
        <end position="40"/>
    </location>
</feature>
<feature type="compositionally biased region" description="Low complexity" evidence="1">
    <location>
        <begin position="24"/>
        <end position="34"/>
    </location>
</feature>
<evidence type="ECO:0000313" key="2">
    <source>
        <dbReference type="EMBL" id="MBV0902374.1"/>
    </source>
</evidence>
<feature type="compositionally biased region" description="Acidic residues" evidence="1">
    <location>
        <begin position="310"/>
        <end position="336"/>
    </location>
</feature>
<feature type="compositionally biased region" description="Low complexity" evidence="1">
    <location>
        <begin position="354"/>
        <end position="381"/>
    </location>
</feature>
<comment type="caution">
    <text evidence="2">The sequence shown here is derived from an EMBL/GenBank/DDBJ whole genome shotgun (WGS) entry which is preliminary data.</text>
</comment>
<feature type="compositionally biased region" description="Basic and acidic residues" evidence="1">
    <location>
        <begin position="286"/>
        <end position="295"/>
    </location>
</feature>
<feature type="compositionally biased region" description="Basic and acidic residues" evidence="1">
    <location>
        <begin position="174"/>
        <end position="191"/>
    </location>
</feature>
<reference evidence="2" key="1">
    <citation type="submission" date="2021-06" db="EMBL/GenBank/DDBJ databases">
        <title>New haloarchaea isolates fom saline soil.</title>
        <authorList>
            <person name="Duran-Viseras A."/>
            <person name="Sanchez-Porro C.S."/>
            <person name="Ventosa A."/>
        </authorList>
    </citation>
    <scope>NUCLEOTIDE SEQUENCE</scope>
    <source>
        <strain evidence="2">JCM 18369</strain>
    </source>
</reference>
<dbReference type="Proteomes" id="UP001166304">
    <property type="component" value="Unassembled WGS sequence"/>
</dbReference>
<name>A0AA41G2G8_9EURY</name>
<dbReference type="EMBL" id="JAHQXE010000003">
    <property type="protein sequence ID" value="MBV0902374.1"/>
    <property type="molecule type" value="Genomic_DNA"/>
</dbReference>
<feature type="region of interest" description="Disordered" evidence="1">
    <location>
        <begin position="166"/>
        <end position="386"/>
    </location>
</feature>
<organism evidence="2 3">
    <name type="scientific">Haloarcula salina</name>
    <dbReference type="NCBI Taxonomy" id="1429914"/>
    <lineage>
        <taxon>Archaea</taxon>
        <taxon>Methanobacteriati</taxon>
        <taxon>Methanobacteriota</taxon>
        <taxon>Stenosarchaea group</taxon>
        <taxon>Halobacteria</taxon>
        <taxon>Halobacteriales</taxon>
        <taxon>Haloarculaceae</taxon>
        <taxon>Haloarcula</taxon>
    </lineage>
</organism>
<sequence length="524" mass="54711">MGLFDTIRRAVGSDDAADSGGQLADDASAAGSPDDGPDVLDTRELDPAAFREHAETVVENAPPLDFSTDALARLDAAIAENYDGRTAGPEAGAAAYTENTVRFGSYLGEVLVRSYDAEWVDRDGRWGVVVSGAADDVTVPVFDVAVRSFGDEPVFAALVERLESTLDLDASGSGDERDGTSEPEPTEERGPTAESDVADESDVAAAVTKPTRLVDQEPDGPASESEPAVADSDAPGADDGVNETDDGGPDYPSETEPTRAGGADEADAPATDSHPEAPGSTDGSADEERPTDRQSPDSPTGSETVGDGIDASEPEAETASESEPETAPEPEAETASDSDRESDLAPEGTESETDAASSVPPDATDDAPSTDAAAPTGAAADRSWDGVRAEHAETAVDFADFWGERDLDFTPASLSRLDDLVAEEWDDERFAETTFGSEDSFDDRAFTSVVTELGSYFGEVLVRHLDGEWTADTDHDAAVVVGGTDARFAVPVSDVAITSLRERPVFGRSYDALLSDLGRDGPTR</sequence>
<evidence type="ECO:0000313" key="3">
    <source>
        <dbReference type="Proteomes" id="UP001166304"/>
    </source>
</evidence>
<dbReference type="RefSeq" id="WP_162413460.1">
    <property type="nucleotide sequence ID" value="NZ_JAHQXE010000003.1"/>
</dbReference>
<gene>
    <name evidence="2" type="ORF">KTS37_11300</name>
</gene>
<keyword evidence="3" id="KW-1185">Reference proteome</keyword>
<dbReference type="AlphaFoldDB" id="A0AA41G2G8"/>
<evidence type="ECO:0000256" key="1">
    <source>
        <dbReference type="SAM" id="MobiDB-lite"/>
    </source>
</evidence>
<proteinExistence type="predicted"/>
<protein>
    <submittedName>
        <fullName evidence="2">Uncharacterized protein</fullName>
    </submittedName>
</protein>
<accession>A0AA41G2G8</accession>